<dbReference type="Gene3D" id="3.40.190.290">
    <property type="match status" value="1"/>
</dbReference>
<dbReference type="GO" id="GO:0000976">
    <property type="term" value="F:transcription cis-regulatory region binding"/>
    <property type="evidence" value="ECO:0007669"/>
    <property type="project" value="TreeGrafter"/>
</dbReference>
<dbReference type="OrthoDB" id="9785745at2"/>
<gene>
    <name evidence="6" type="ORF">CathTA2_1222</name>
    <name evidence="7" type="ORF">HUR95_06030</name>
</gene>
<dbReference type="SUPFAM" id="SSF46785">
    <property type="entry name" value="Winged helix' DNA-binding domain"/>
    <property type="match status" value="1"/>
</dbReference>
<dbReference type="EMBL" id="AFCE01000119">
    <property type="protein sequence ID" value="EGL83212.1"/>
    <property type="molecule type" value="Genomic_DNA"/>
</dbReference>
<name>F5L609_CALTT</name>
<reference evidence="6 8" key="1">
    <citation type="journal article" date="2011" name="J. Bacteriol.">
        <title>Draft genome sequence of the thermoalkaliphilic Caldalkalibacillus thermarum strain TA2.A1.</title>
        <authorList>
            <person name="Kalamorz F."/>
            <person name="Keis S."/>
            <person name="McMillan D.G."/>
            <person name="Olsson K."/>
            <person name="Stanton J.A."/>
            <person name="Stockwell P."/>
            <person name="Black M.A."/>
            <person name="Klingeman D.M."/>
            <person name="Land M.L."/>
            <person name="Han C.S."/>
            <person name="Martin S.L."/>
            <person name="Becher S.A."/>
            <person name="Peddie C.J."/>
            <person name="Morgan H.W."/>
            <person name="Matthies D."/>
            <person name="Preiss L."/>
            <person name="Meier T."/>
            <person name="Brown S.D."/>
            <person name="Cook G.M."/>
        </authorList>
    </citation>
    <scope>NUCLEOTIDE SEQUENCE [LARGE SCALE GENOMIC DNA]</scope>
    <source>
        <strain evidence="6 8">TA2.A1</strain>
    </source>
</reference>
<dbReference type="Pfam" id="PF00126">
    <property type="entry name" value="HTH_1"/>
    <property type="match status" value="1"/>
</dbReference>
<keyword evidence="3" id="KW-0238">DNA-binding</keyword>
<evidence type="ECO:0000313" key="7">
    <source>
        <dbReference type="EMBL" id="QZT34819.1"/>
    </source>
</evidence>
<evidence type="ECO:0000313" key="6">
    <source>
        <dbReference type="EMBL" id="EGL83212.1"/>
    </source>
</evidence>
<dbReference type="CDD" id="cd05466">
    <property type="entry name" value="PBP2_LTTR_substrate"/>
    <property type="match status" value="1"/>
</dbReference>
<dbReference type="PANTHER" id="PTHR30126:SF40">
    <property type="entry name" value="HTH-TYPE TRANSCRIPTIONAL REGULATOR GLTR"/>
    <property type="match status" value="1"/>
</dbReference>
<accession>F5L609</accession>
<proteinExistence type="inferred from homology"/>
<dbReference type="InterPro" id="IPR036390">
    <property type="entry name" value="WH_DNA-bd_sf"/>
</dbReference>
<evidence type="ECO:0000259" key="5">
    <source>
        <dbReference type="PROSITE" id="PS50931"/>
    </source>
</evidence>
<keyword evidence="4" id="KW-0804">Transcription</keyword>
<dbReference type="eggNOG" id="COG0583">
    <property type="taxonomic scope" value="Bacteria"/>
</dbReference>
<evidence type="ECO:0000256" key="1">
    <source>
        <dbReference type="ARBA" id="ARBA00009437"/>
    </source>
</evidence>
<evidence type="ECO:0000256" key="2">
    <source>
        <dbReference type="ARBA" id="ARBA00023015"/>
    </source>
</evidence>
<keyword evidence="9" id="KW-1185">Reference proteome</keyword>
<dbReference type="AlphaFoldDB" id="F5L609"/>
<dbReference type="FunFam" id="1.10.10.10:FF:000001">
    <property type="entry name" value="LysR family transcriptional regulator"/>
    <property type="match status" value="1"/>
</dbReference>
<sequence length="299" mass="33703">MHVAKTGSFSKAAERLYLTQPSISARIKALENELGCSLFDRSAKAIGLNHAGRAFLPFAEEIIRHYQEGKLSVQNTNNVLAGELEFATVNIASNYLLPPITKKFYDQYPYIKLCIHTRSSMEVLDMVLAHDVPFGIARSVTHPKVENIPLIYDEIVLAVYPGHPFSSFKQISLKKIVNEPLICFNRGTADWALIYGAFKKAGVEPNIVLEIDNIEAMKQMVKQKIGIALLSRFTVEEEIRTESICVVPIQDALNIKRNLDLIFLKEQHFHGISQLFLTFLFNQFQKAEPKFLKAYSTGG</sequence>
<evidence type="ECO:0000256" key="3">
    <source>
        <dbReference type="ARBA" id="ARBA00023125"/>
    </source>
</evidence>
<evidence type="ECO:0000313" key="8">
    <source>
        <dbReference type="Proteomes" id="UP000010716"/>
    </source>
</evidence>
<reference evidence="7 9" key="2">
    <citation type="journal article" date="2020" name="Extremophiles">
        <title>Genomic analysis of Caldalkalibacillus thermarum TA2.A1 reveals aerobic alkaliphilic metabolism and evolutionary hallmarks linking alkaliphilic bacteria and plant life.</title>
        <authorList>
            <person name="de Jong S.I."/>
            <person name="van den Broek M.A."/>
            <person name="Merkel A.Y."/>
            <person name="de la Torre Cortes P."/>
            <person name="Kalamorz F."/>
            <person name="Cook G.M."/>
            <person name="van Loosdrecht M.C.M."/>
            <person name="McMillan D.G.G."/>
        </authorList>
    </citation>
    <scope>NUCLEOTIDE SEQUENCE [LARGE SCALE GENOMIC DNA]</scope>
    <source>
        <strain evidence="7 9">TA2.A1</strain>
    </source>
</reference>
<dbReference type="KEGG" id="cthu:HUR95_06030"/>
<comment type="similarity">
    <text evidence="1">Belongs to the LysR transcriptional regulatory family.</text>
</comment>
<dbReference type="PANTHER" id="PTHR30126">
    <property type="entry name" value="HTH-TYPE TRANSCRIPTIONAL REGULATOR"/>
    <property type="match status" value="1"/>
</dbReference>
<dbReference type="InterPro" id="IPR036388">
    <property type="entry name" value="WH-like_DNA-bd_sf"/>
</dbReference>
<keyword evidence="2" id="KW-0805">Transcription regulation</keyword>
<dbReference type="InterPro" id="IPR000847">
    <property type="entry name" value="LysR_HTH_N"/>
</dbReference>
<protein>
    <submittedName>
        <fullName evidence="7">LysR family transcriptional regulator</fullName>
    </submittedName>
    <submittedName>
        <fullName evidence="6">Transcriptional regulator, LysR family</fullName>
    </submittedName>
</protein>
<dbReference type="Pfam" id="PF03466">
    <property type="entry name" value="LysR_substrate"/>
    <property type="match status" value="1"/>
</dbReference>
<dbReference type="Proteomes" id="UP000825179">
    <property type="component" value="Chromosome"/>
</dbReference>
<evidence type="ECO:0000256" key="4">
    <source>
        <dbReference type="ARBA" id="ARBA00023163"/>
    </source>
</evidence>
<dbReference type="PRINTS" id="PR00039">
    <property type="entry name" value="HTHLYSR"/>
</dbReference>
<organism evidence="6 8">
    <name type="scientific">Caldalkalibacillus thermarum (strain TA2.A1)</name>
    <dbReference type="NCBI Taxonomy" id="986075"/>
    <lineage>
        <taxon>Bacteria</taxon>
        <taxon>Bacillati</taxon>
        <taxon>Bacillota</taxon>
        <taxon>Bacilli</taxon>
        <taxon>Bacillales</taxon>
        <taxon>Bacillaceae</taxon>
        <taxon>Caldalkalibacillus</taxon>
    </lineage>
</organism>
<dbReference type="Gene3D" id="1.10.10.10">
    <property type="entry name" value="Winged helix-like DNA-binding domain superfamily/Winged helix DNA-binding domain"/>
    <property type="match status" value="1"/>
</dbReference>
<dbReference type="InterPro" id="IPR005119">
    <property type="entry name" value="LysR_subst-bd"/>
</dbReference>
<dbReference type="EMBL" id="CP082237">
    <property type="protein sequence ID" value="QZT34819.1"/>
    <property type="molecule type" value="Genomic_DNA"/>
</dbReference>
<reference evidence="7" key="3">
    <citation type="submission" date="2021-08" db="EMBL/GenBank/DDBJ databases">
        <authorList>
            <person name="de Jong S."/>
            <person name="van den Broek M."/>
            <person name="Merkel A."/>
            <person name="de la Torre Cortes P."/>
            <person name="Kalamorz F."/>
            <person name="Cook G."/>
            <person name="van Loosdrecht M."/>
            <person name="McMillan D."/>
        </authorList>
    </citation>
    <scope>NUCLEOTIDE SEQUENCE</scope>
    <source>
        <strain evidence="7">TA2.A1</strain>
    </source>
</reference>
<dbReference type="PROSITE" id="PS50931">
    <property type="entry name" value="HTH_LYSR"/>
    <property type="match status" value="1"/>
</dbReference>
<dbReference type="GO" id="GO:0003700">
    <property type="term" value="F:DNA-binding transcription factor activity"/>
    <property type="evidence" value="ECO:0007669"/>
    <property type="project" value="InterPro"/>
</dbReference>
<dbReference type="Proteomes" id="UP000010716">
    <property type="component" value="Unassembled WGS sequence"/>
</dbReference>
<evidence type="ECO:0000313" key="9">
    <source>
        <dbReference type="Proteomes" id="UP000825179"/>
    </source>
</evidence>
<dbReference type="SUPFAM" id="SSF53850">
    <property type="entry name" value="Periplasmic binding protein-like II"/>
    <property type="match status" value="1"/>
</dbReference>
<feature type="domain" description="HTH lysR-type" evidence="5">
    <location>
        <begin position="1"/>
        <end position="49"/>
    </location>
</feature>